<reference evidence="2 3" key="1">
    <citation type="submission" date="2024-04" db="EMBL/GenBank/DDBJ databases">
        <authorList>
            <consortium name="Genoscope - CEA"/>
            <person name="William W."/>
        </authorList>
    </citation>
    <scope>NUCLEOTIDE SEQUENCE [LARGE SCALE GENOMIC DNA]</scope>
</reference>
<feature type="region of interest" description="Disordered" evidence="1">
    <location>
        <begin position="516"/>
        <end position="546"/>
    </location>
</feature>
<feature type="compositionally biased region" description="Low complexity" evidence="1">
    <location>
        <begin position="92"/>
        <end position="112"/>
    </location>
</feature>
<proteinExistence type="predicted"/>
<dbReference type="EMBL" id="CAXITT010000602">
    <property type="protein sequence ID" value="CAL1544190.1"/>
    <property type="molecule type" value="Genomic_DNA"/>
</dbReference>
<keyword evidence="3" id="KW-1185">Reference proteome</keyword>
<sequence length="586" mass="65093">ITQVPSAAETTTEEQPESNADQPQDSETPLIPRALPMHFSTPLNPPLKPHKGNPPQQQHRLPQHYPLFLQQPALQQQLSPLMRSLHPQQTALQQQPSPLLRSLHPQQPRPQQQLSPLMRPLLLQQPVPRQQLSPLLHPLLPQQPALQSLLSPHLHRLLPQQSAPWQQTSPFQHQLPPQQPSLIQHPLLPQKPAPMQPEAEDHVKTLLWQNPTNQLDDPLGVSHGEDTLASSKGQSPSGPATVCDVLGLSEWFEAKEQRVPKKMKKSGGSSETENKSSGITVEYLSQSLKNAFVNLSDLCKHTAAPTVVQEVCRPMVSEKIDLLSAGEASHVSDVEETRSVSAEPKIEMNTATEEELVFPDRLEKFICQEDSSCTLNKEDGSEDLGYPVDDQSKTLSEYSALDEAEKGSQLNCSCSTVGSFKSCCSDKETMLSKYGDMDSELDHHEHPSWEVNPEGCLRNGLDVKAAISYFQTEESQNVDTPATIVDVEEFDYRKIQDNESNEDGENSGHQEGIIKKMQKKYSDASASSASESEDEEIVSENDIPLKNSESSLSILDQYFDSSPPLIDQDYKAEVGRTRNQEGNTLS</sequence>
<feature type="region of interest" description="Disordered" evidence="1">
    <location>
        <begin position="211"/>
        <end position="239"/>
    </location>
</feature>
<feature type="non-terminal residue" evidence="2">
    <location>
        <position position="1"/>
    </location>
</feature>
<name>A0AAV2IDQ2_LYMST</name>
<feature type="compositionally biased region" description="Polar residues" evidence="1">
    <location>
        <begin position="1"/>
        <end position="10"/>
    </location>
</feature>
<organism evidence="2 3">
    <name type="scientific">Lymnaea stagnalis</name>
    <name type="common">Great pond snail</name>
    <name type="synonym">Helix stagnalis</name>
    <dbReference type="NCBI Taxonomy" id="6523"/>
    <lineage>
        <taxon>Eukaryota</taxon>
        <taxon>Metazoa</taxon>
        <taxon>Spiralia</taxon>
        <taxon>Lophotrochozoa</taxon>
        <taxon>Mollusca</taxon>
        <taxon>Gastropoda</taxon>
        <taxon>Heterobranchia</taxon>
        <taxon>Euthyneura</taxon>
        <taxon>Panpulmonata</taxon>
        <taxon>Hygrophila</taxon>
        <taxon>Lymnaeoidea</taxon>
        <taxon>Lymnaeidae</taxon>
        <taxon>Lymnaea</taxon>
    </lineage>
</organism>
<evidence type="ECO:0000313" key="3">
    <source>
        <dbReference type="Proteomes" id="UP001497497"/>
    </source>
</evidence>
<feature type="region of interest" description="Disordered" evidence="1">
    <location>
        <begin position="563"/>
        <end position="586"/>
    </location>
</feature>
<feature type="region of interest" description="Disordered" evidence="1">
    <location>
        <begin position="86"/>
        <end position="112"/>
    </location>
</feature>
<feature type="compositionally biased region" description="Polar residues" evidence="1">
    <location>
        <begin position="228"/>
        <end position="238"/>
    </location>
</feature>
<evidence type="ECO:0000256" key="1">
    <source>
        <dbReference type="SAM" id="MobiDB-lite"/>
    </source>
</evidence>
<feature type="non-terminal residue" evidence="2">
    <location>
        <position position="586"/>
    </location>
</feature>
<comment type="caution">
    <text evidence="2">The sequence shown here is derived from an EMBL/GenBank/DDBJ whole genome shotgun (WGS) entry which is preliminary data.</text>
</comment>
<evidence type="ECO:0000313" key="2">
    <source>
        <dbReference type="EMBL" id="CAL1544190.1"/>
    </source>
</evidence>
<accession>A0AAV2IDQ2</accession>
<dbReference type="AlphaFoldDB" id="A0AAV2IDQ2"/>
<feature type="compositionally biased region" description="Polar residues" evidence="1">
    <location>
        <begin position="17"/>
        <end position="27"/>
    </location>
</feature>
<dbReference type="Proteomes" id="UP001497497">
    <property type="component" value="Unassembled WGS sequence"/>
</dbReference>
<feature type="compositionally biased region" description="Basic and acidic residues" evidence="1">
    <location>
        <begin position="568"/>
        <end position="579"/>
    </location>
</feature>
<gene>
    <name evidence="2" type="ORF">GSLYS_00017703001</name>
</gene>
<protein>
    <submittedName>
        <fullName evidence="2">Uncharacterized protein</fullName>
    </submittedName>
</protein>
<feature type="region of interest" description="Disordered" evidence="1">
    <location>
        <begin position="1"/>
        <end position="60"/>
    </location>
</feature>